<dbReference type="InterPro" id="IPR052602">
    <property type="entry name" value="Growth_transcription_reg"/>
</dbReference>
<dbReference type="OrthoDB" id="74178at2759"/>
<dbReference type="EMBL" id="UZAM01010128">
    <property type="protein sequence ID" value="VDP11069.1"/>
    <property type="molecule type" value="Genomic_DNA"/>
</dbReference>
<dbReference type="InterPro" id="IPR022091">
    <property type="entry name" value="TMF_TATA-bd"/>
</dbReference>
<feature type="coiled-coil region" evidence="1">
    <location>
        <begin position="139"/>
        <end position="236"/>
    </location>
</feature>
<keyword evidence="1" id="KW-0175">Coiled coil</keyword>
<sequence length="383" mass="44916">IIVELESKISTQCSTIAQLKVELSECENERDEIKERSETFAKQIAELSRQNMAKEEKITMLEAASREARHADLRQKLETLQSEYDSQKRILEKQKLQAAEWRNQELTDGVVEATRPLMKEIESLKAFYRNRQVNWEQSERLLHDRIRDTERKLAAAKQNETATLESYKTCCARQKELENSLSKVVREKEQVEELLTSVRHDLQLAVESEKMTSSSLEAERKQHAQMLAEMKRREQEISVTALDTDDLKERQRLELVVKEMKEKLAYQAELWESVDNIANVSFLSEHLRERLQAKEGEFKAMREEYRKVLATRDALAAEITKLNNELQENRSAVAELSELKDSFQDLNNRHQALLQLYGQKIEEADELRMDLQDLKDMYRQQVK</sequence>
<dbReference type="GO" id="GO:0005794">
    <property type="term" value="C:Golgi apparatus"/>
    <property type="evidence" value="ECO:0007669"/>
    <property type="project" value="TreeGrafter"/>
</dbReference>
<accession>A0A183ITE2</accession>
<feature type="domain" description="TATA element modulatory factor 1 TATA binding" evidence="2">
    <location>
        <begin position="281"/>
        <end position="383"/>
    </location>
</feature>
<feature type="coiled-coil region" evidence="1">
    <location>
        <begin position="16"/>
        <end position="104"/>
    </location>
</feature>
<evidence type="ECO:0000313" key="3">
    <source>
        <dbReference type="EMBL" id="VDP11069.1"/>
    </source>
</evidence>
<evidence type="ECO:0000259" key="2">
    <source>
        <dbReference type="Pfam" id="PF12325"/>
    </source>
</evidence>
<keyword evidence="4" id="KW-1185">Reference proteome</keyword>
<reference evidence="3 4" key="2">
    <citation type="submission" date="2018-11" db="EMBL/GenBank/DDBJ databases">
        <authorList>
            <consortium name="Pathogen Informatics"/>
        </authorList>
    </citation>
    <scope>NUCLEOTIDE SEQUENCE [LARGE SCALE GENOMIC DNA]</scope>
</reference>
<evidence type="ECO:0000256" key="1">
    <source>
        <dbReference type="SAM" id="Coils"/>
    </source>
</evidence>
<organism evidence="5">
    <name type="scientific">Soboliphyme baturini</name>
    <dbReference type="NCBI Taxonomy" id="241478"/>
    <lineage>
        <taxon>Eukaryota</taxon>
        <taxon>Metazoa</taxon>
        <taxon>Ecdysozoa</taxon>
        <taxon>Nematoda</taxon>
        <taxon>Enoplea</taxon>
        <taxon>Dorylaimia</taxon>
        <taxon>Dioctophymatida</taxon>
        <taxon>Dioctophymatoidea</taxon>
        <taxon>Soboliphymatidae</taxon>
        <taxon>Soboliphyme</taxon>
    </lineage>
</organism>
<evidence type="ECO:0000313" key="4">
    <source>
        <dbReference type="Proteomes" id="UP000270296"/>
    </source>
</evidence>
<dbReference type="GO" id="GO:0005783">
    <property type="term" value="C:endoplasmic reticulum"/>
    <property type="evidence" value="ECO:0007669"/>
    <property type="project" value="TreeGrafter"/>
</dbReference>
<dbReference type="PANTHER" id="PTHR46515">
    <property type="entry name" value="TATA ELEMENT MODULATORY FACTOR TMF1"/>
    <property type="match status" value="1"/>
</dbReference>
<feature type="coiled-coil region" evidence="1">
    <location>
        <begin position="284"/>
        <end position="381"/>
    </location>
</feature>
<dbReference type="PANTHER" id="PTHR46515:SF1">
    <property type="entry name" value="TATA ELEMENT MODULATORY FACTOR"/>
    <property type="match status" value="1"/>
</dbReference>
<reference evidence="5" key="1">
    <citation type="submission" date="2016-06" db="UniProtKB">
        <authorList>
            <consortium name="WormBaseParasite"/>
        </authorList>
    </citation>
    <scope>IDENTIFICATION</scope>
</reference>
<evidence type="ECO:0000313" key="5">
    <source>
        <dbReference type="WBParaSite" id="SBAD_0000715401-mRNA-1"/>
    </source>
</evidence>
<dbReference type="Pfam" id="PF12325">
    <property type="entry name" value="TMF_TATA_bd"/>
    <property type="match status" value="1"/>
</dbReference>
<protein>
    <submittedName>
        <fullName evidence="5">TMF_TATA_bd domain-containing protein</fullName>
    </submittedName>
</protein>
<proteinExistence type="predicted"/>
<dbReference type="AlphaFoldDB" id="A0A183ITE2"/>
<dbReference type="Proteomes" id="UP000270296">
    <property type="component" value="Unassembled WGS sequence"/>
</dbReference>
<gene>
    <name evidence="3" type="ORF">SBAD_LOCUS6889</name>
</gene>
<name>A0A183ITE2_9BILA</name>
<dbReference type="WBParaSite" id="SBAD_0000715401-mRNA-1">
    <property type="protein sequence ID" value="SBAD_0000715401-mRNA-1"/>
    <property type="gene ID" value="SBAD_0000715401"/>
</dbReference>